<dbReference type="InterPro" id="IPR036964">
    <property type="entry name" value="RASGEF_cat_dom_sf"/>
</dbReference>
<dbReference type="GO" id="GO:0007265">
    <property type="term" value="P:Ras protein signal transduction"/>
    <property type="evidence" value="ECO:0007669"/>
    <property type="project" value="TreeGrafter"/>
</dbReference>
<keyword evidence="7" id="KW-1185">Reference proteome</keyword>
<evidence type="ECO:0000256" key="1">
    <source>
        <dbReference type="ARBA" id="ARBA00022658"/>
    </source>
</evidence>
<dbReference type="STRING" id="101127.A0A1X2G3I0"/>
<dbReference type="InterPro" id="IPR001895">
    <property type="entry name" value="RASGEF_cat_dom"/>
</dbReference>
<dbReference type="InterPro" id="IPR008937">
    <property type="entry name" value="Ras-like_GEF"/>
</dbReference>
<dbReference type="EMBL" id="MCGT01000052">
    <property type="protein sequence ID" value="ORX43858.1"/>
    <property type="molecule type" value="Genomic_DNA"/>
</dbReference>
<evidence type="ECO:0000259" key="4">
    <source>
        <dbReference type="PROSITE" id="PS50009"/>
    </source>
</evidence>
<dbReference type="InterPro" id="IPR023578">
    <property type="entry name" value="Ras_GEF_dom_sf"/>
</dbReference>
<organism evidence="6 7">
    <name type="scientific">Hesseltinella vesiculosa</name>
    <dbReference type="NCBI Taxonomy" id="101127"/>
    <lineage>
        <taxon>Eukaryota</taxon>
        <taxon>Fungi</taxon>
        <taxon>Fungi incertae sedis</taxon>
        <taxon>Mucoromycota</taxon>
        <taxon>Mucoromycotina</taxon>
        <taxon>Mucoromycetes</taxon>
        <taxon>Mucorales</taxon>
        <taxon>Cunninghamellaceae</taxon>
        <taxon>Hesseltinella</taxon>
    </lineage>
</organism>
<dbReference type="PROSITE" id="PS50009">
    <property type="entry name" value="RASGEF_CAT"/>
    <property type="match status" value="1"/>
</dbReference>
<protein>
    <submittedName>
        <fullName evidence="6">Ras GEF</fullName>
    </submittedName>
</protein>
<keyword evidence="1 2" id="KW-0344">Guanine-nucleotide releasing factor</keyword>
<feature type="domain" description="N-terminal Ras-GEF" evidence="5">
    <location>
        <begin position="1"/>
        <end position="96"/>
    </location>
</feature>
<dbReference type="SMART" id="SM00147">
    <property type="entry name" value="RasGEF"/>
    <property type="match status" value="1"/>
</dbReference>
<reference evidence="6 7" key="1">
    <citation type="submission" date="2016-07" db="EMBL/GenBank/DDBJ databases">
        <title>Pervasive Adenine N6-methylation of Active Genes in Fungi.</title>
        <authorList>
            <consortium name="DOE Joint Genome Institute"/>
            <person name="Mondo S.J."/>
            <person name="Dannebaum R.O."/>
            <person name="Kuo R.C."/>
            <person name="Labutti K."/>
            <person name="Haridas S."/>
            <person name="Kuo A."/>
            <person name="Salamov A."/>
            <person name="Ahrendt S.R."/>
            <person name="Lipzen A."/>
            <person name="Sullivan W."/>
            <person name="Andreopoulos W.B."/>
            <person name="Clum A."/>
            <person name="Lindquist E."/>
            <person name="Daum C."/>
            <person name="Ramamoorthy G.K."/>
            <person name="Gryganskyi A."/>
            <person name="Culley D."/>
            <person name="Magnuson J.K."/>
            <person name="James T.Y."/>
            <person name="O'Malley M.A."/>
            <person name="Stajich J.E."/>
            <person name="Spatafora J.W."/>
            <person name="Visel A."/>
            <person name="Grigoriev I.V."/>
        </authorList>
    </citation>
    <scope>NUCLEOTIDE SEQUENCE [LARGE SCALE GENOMIC DNA]</scope>
    <source>
        <strain evidence="6 7">NRRL 3301</strain>
    </source>
</reference>
<dbReference type="Pfam" id="PF00617">
    <property type="entry name" value="RasGEF"/>
    <property type="match status" value="1"/>
</dbReference>
<dbReference type="Proteomes" id="UP000242146">
    <property type="component" value="Unassembled WGS sequence"/>
</dbReference>
<comment type="caution">
    <text evidence="6">The sequence shown here is derived from an EMBL/GenBank/DDBJ whole genome shotgun (WGS) entry which is preliminary data.</text>
</comment>
<dbReference type="GO" id="GO:0005085">
    <property type="term" value="F:guanyl-nucleotide exchange factor activity"/>
    <property type="evidence" value="ECO:0007669"/>
    <property type="project" value="UniProtKB-KW"/>
</dbReference>
<accession>A0A1X2G3I0</accession>
<dbReference type="PANTHER" id="PTHR23113">
    <property type="entry name" value="GUANINE NUCLEOTIDE EXCHANGE FACTOR"/>
    <property type="match status" value="1"/>
</dbReference>
<dbReference type="InterPro" id="IPR000651">
    <property type="entry name" value="Ras-like_Gua-exchang_fac_N"/>
</dbReference>
<name>A0A1X2G3I0_9FUNG</name>
<evidence type="ECO:0000256" key="3">
    <source>
        <dbReference type="SAM" id="MobiDB-lite"/>
    </source>
</evidence>
<feature type="compositionally biased region" description="Basic residues" evidence="3">
    <location>
        <begin position="268"/>
        <end position="285"/>
    </location>
</feature>
<dbReference type="AlphaFoldDB" id="A0A1X2G3I0"/>
<dbReference type="GO" id="GO:0005886">
    <property type="term" value="C:plasma membrane"/>
    <property type="evidence" value="ECO:0007669"/>
    <property type="project" value="TreeGrafter"/>
</dbReference>
<dbReference type="Pfam" id="PF00618">
    <property type="entry name" value="RasGEF_N"/>
    <property type="match status" value="1"/>
</dbReference>
<gene>
    <name evidence="6" type="ORF">DM01DRAFT_93918</name>
</gene>
<evidence type="ECO:0000313" key="7">
    <source>
        <dbReference type="Proteomes" id="UP000242146"/>
    </source>
</evidence>
<feature type="region of interest" description="Disordered" evidence="3">
    <location>
        <begin position="103"/>
        <end position="139"/>
    </location>
</feature>
<evidence type="ECO:0000259" key="5">
    <source>
        <dbReference type="PROSITE" id="PS50212"/>
    </source>
</evidence>
<feature type="region of interest" description="Disordered" evidence="3">
    <location>
        <begin position="238"/>
        <end position="301"/>
    </location>
</feature>
<dbReference type="CDD" id="cd06224">
    <property type="entry name" value="REM"/>
    <property type="match status" value="1"/>
</dbReference>
<evidence type="ECO:0000313" key="6">
    <source>
        <dbReference type="EMBL" id="ORX43858.1"/>
    </source>
</evidence>
<evidence type="ECO:0000256" key="2">
    <source>
        <dbReference type="PROSITE-ProRule" id="PRU00168"/>
    </source>
</evidence>
<dbReference type="PROSITE" id="PS50212">
    <property type="entry name" value="RASGEF_NTER"/>
    <property type="match status" value="1"/>
</dbReference>
<dbReference type="SUPFAM" id="SSF48366">
    <property type="entry name" value="Ras GEF"/>
    <property type="match status" value="1"/>
</dbReference>
<proteinExistence type="predicted"/>
<dbReference type="Gene3D" id="1.20.870.10">
    <property type="entry name" value="Son of sevenless (SoS) protein Chain: S domain 1"/>
    <property type="match status" value="1"/>
</dbReference>
<feature type="domain" description="Ras-GEF" evidence="4">
    <location>
        <begin position="335"/>
        <end position="519"/>
    </location>
</feature>
<dbReference type="OrthoDB" id="10254377at2759"/>
<dbReference type="Gene3D" id="1.10.840.10">
    <property type="entry name" value="Ras guanine-nucleotide exchange factors catalytic domain"/>
    <property type="match status" value="1"/>
</dbReference>
<feature type="compositionally biased region" description="Polar residues" evidence="3">
    <location>
        <begin position="110"/>
        <end position="126"/>
    </location>
</feature>
<sequence length="519" mass="59688">MTGFFLTFRDYLTPIRLCKLLILRFRWALKDDSDARRLVRIRTFVVLRYWISHYWEHDFKDARPLRFMLCTFLSKVRSHPLIQTSPRDDRIVHQLRHLLKLQKKKYHSPSHGSLDSASITLDSDNPLQPKKRERQVSATSSASIPFSVLTNTTSSPRHSMQESWHLGLQSIKRTLPSVCHSLVQNLSPPTKPADRDSALFHHDQCSCSATPRHQRRISNKWALPERWFSSLSASPSIPSADEPCPLHPKSSANLPAQPLRRPLDRRPRPLSHPHHAQPPHQRQQHRASYYSEGAVSDGSVRSKGTITSLPAMLTLDLAADPPTKSSYQSLVLIYRSETIAQQFTLLEQQMLQHVTWNELVDLRWRKRSKGTVLSPDLPLQHGVEQLIGFFNKTCQWVSSEIVRTQSIGKRARVIAKFIRIAMKCHQHKNYSTLMQILLGLQSPWVTRLERTWQRVGQFEMQAFGELKELAKPFRNWKNVREAMTLVTQDIDEASALEAVLSQQHHTTTLPGCIPFLGKP</sequence>
<dbReference type="PANTHER" id="PTHR23113:SF363">
    <property type="entry name" value="PROTEIN SON OF SEVENLESS"/>
    <property type="match status" value="1"/>
</dbReference>